<dbReference type="Proteomes" id="UP000187134">
    <property type="component" value="Unassembled WGS sequence"/>
</dbReference>
<proteinExistence type="predicted"/>
<dbReference type="Pfam" id="PF00395">
    <property type="entry name" value="SLH"/>
    <property type="match status" value="1"/>
</dbReference>
<evidence type="ECO:0000256" key="1">
    <source>
        <dbReference type="ARBA" id="ARBA00022729"/>
    </source>
</evidence>
<evidence type="ECO:0000313" key="4">
    <source>
        <dbReference type="Proteomes" id="UP000187134"/>
    </source>
</evidence>
<name>A0A1R1BT24_PAEAM</name>
<evidence type="ECO:0000313" key="3">
    <source>
        <dbReference type="EMBL" id="OMF13016.1"/>
    </source>
</evidence>
<dbReference type="Pfam" id="PF13205">
    <property type="entry name" value="Big_5"/>
    <property type="match status" value="4"/>
</dbReference>
<dbReference type="EMBL" id="MRTJ01000006">
    <property type="protein sequence ID" value="OMF13016.1"/>
    <property type="molecule type" value="Genomic_DNA"/>
</dbReference>
<organism evidence="3 4">
    <name type="scientific">Paenibacillus amylolyticus</name>
    <dbReference type="NCBI Taxonomy" id="1451"/>
    <lineage>
        <taxon>Bacteria</taxon>
        <taxon>Bacillati</taxon>
        <taxon>Bacillota</taxon>
        <taxon>Bacilli</taxon>
        <taxon>Bacillales</taxon>
        <taxon>Paenibacillaceae</taxon>
        <taxon>Paenibacillus</taxon>
    </lineage>
</organism>
<feature type="domain" description="SLH" evidence="2">
    <location>
        <begin position="103"/>
        <end position="168"/>
    </location>
</feature>
<gene>
    <name evidence="3" type="ORF">BK131_17410</name>
</gene>
<protein>
    <recommendedName>
        <fullName evidence="2">SLH domain-containing protein</fullName>
    </recommendedName>
</protein>
<accession>A0A1R1BT24</accession>
<feature type="domain" description="SLH" evidence="2">
    <location>
        <begin position="38"/>
        <end position="101"/>
    </location>
</feature>
<reference evidence="3 4" key="1">
    <citation type="submission" date="2016-11" db="EMBL/GenBank/DDBJ databases">
        <title>Paenibacillus species isolates.</title>
        <authorList>
            <person name="Beno S.M."/>
        </authorList>
    </citation>
    <scope>NUCLEOTIDE SEQUENCE [LARGE SCALE GENOMIC DNA]</scope>
    <source>
        <strain evidence="3 4">FSL H8-0246</strain>
    </source>
</reference>
<dbReference type="RefSeq" id="WP_076332561.1">
    <property type="nucleotide sequence ID" value="NZ_MRTJ01000006.1"/>
</dbReference>
<evidence type="ECO:0000259" key="2">
    <source>
        <dbReference type="PROSITE" id="PS51272"/>
    </source>
</evidence>
<dbReference type="InterPro" id="IPR014755">
    <property type="entry name" value="Cu-Rt/internalin_Ig-like"/>
</dbReference>
<dbReference type="InterPro" id="IPR001119">
    <property type="entry name" value="SLH_dom"/>
</dbReference>
<dbReference type="InterPro" id="IPR032812">
    <property type="entry name" value="SbsA_Ig"/>
</dbReference>
<dbReference type="PROSITE" id="PS51272">
    <property type="entry name" value="SLH"/>
    <property type="match status" value="2"/>
</dbReference>
<dbReference type="Gene3D" id="2.60.40.1220">
    <property type="match status" value="5"/>
</dbReference>
<comment type="caution">
    <text evidence="3">The sequence shown here is derived from an EMBL/GenBank/DDBJ whole genome shotgun (WGS) entry which is preliminary data.</text>
</comment>
<sequence>MRNTSDPIKENSNVMNAQGGDKKVMKKILSVALSTAMAFSMFASVAFGDTAVTPQQQFDALKAKGIFTGYPDGSAGLDKEMTRAEFAKVITKLLGLKEITGTLSYTDKNYTAKNWAVPYIEAVTAAGIMEGKNVEKKIFDFNGKVTVAEMATILTRALDLEIPTETNNNAAAWAKGYVQAAINAGLIDANANFAGNASRELLVGAAYSIDQAQSLKVESYTVTEAGKVVEFKISDGETVKVTLDKALEANKETEVKFTYKDKEFTEKVTYVVTTATKVESVTATNLKEITVNFDGSVDETSAEQVALYSVVRDITGANANSIEKATVSADKKSVVLTLTNALINNTAYKLSATGVKTGGTAAVTTKDVKFTTSDVAAPTVEKVEALGNSAVKVTFSEPVNINNKSAASNYFEIDGKVVSGTLDVNGNTVIIKSFTKLANGDHKIVTKKAIQDYAGYPVLEKTFDFTVAEDTTAPTIAGVSNVTFEAATVTFSEDVDPSTVSGSNVYWLDGSQKRYADSGYEKQIDGKTFKFTFSGLKKLPSYATDLYINGVKDYSGNQIVADSKTTVNAVIDQTRPEVASFTFNNNTNKSAVLKFTKAVDTSTFAAKNVVVKNSDGKVVTNIFTPAWSDSNKTLTINFANALDAGTYSFELTGLKDATTLANSMLPYTGEITVGEIAQPKLVSTVKGASSFILNFDKKMALDGEGSILNPANFYATYTVDGNEITGQLPAGTTYETLADQKSVLIKLPSGVVVTKLNVQGVRSAAGNVLSGYVADALANSVATFTVTEAKAIATNEIVLKLNQPAASAVKESFKVTVAGTVVPTTDAWVDSADNTLVHIKVADNTLDAAVTNVKVDVNANTGSQSIAGSPIVAGTQVSVKDAVKASIVKNADDKIVITAGTANVPTTGIVFNAATNKIWVNFTEDIQAANKDVAGQLFKVTQSDGTALVYGTDYTATITGPTVELSLIPTGSKVSGYNGIYRVTLNNDSKYITDKATGLDFDGSTPLTNAVSNFNVEDDAVNNNAIVINNAVTATATFSTTVAEEVTVSFNKAVDPSTLVAANFVSSVGGVVTNVEAATDNKSVKVTYTSPLTAGDTVEVTNVKDAAGNILAPVTFTK</sequence>
<dbReference type="AlphaFoldDB" id="A0A1R1BT24"/>
<keyword evidence="1" id="KW-0732">Signal</keyword>